<reference evidence="4 5" key="1">
    <citation type="submission" date="2014-07" db="EMBL/GenBank/DDBJ databases">
        <title>Draft genome sequence of Thalassospira profundimaris S25-3-2.</title>
        <authorList>
            <person name="Lai Q."/>
            <person name="Shao Z."/>
        </authorList>
    </citation>
    <scope>NUCLEOTIDE SEQUENCE [LARGE SCALE GENOMIC DNA]</scope>
    <source>
        <strain evidence="4 5">S25-3-2</strain>
    </source>
</reference>
<accession>A0A367WWL4</accession>
<dbReference type="SUPFAM" id="SSF110997">
    <property type="entry name" value="Sporulation related repeat"/>
    <property type="match status" value="1"/>
</dbReference>
<dbReference type="InterPro" id="IPR036680">
    <property type="entry name" value="SPOR-like_sf"/>
</dbReference>
<keyword evidence="2" id="KW-1133">Transmembrane helix</keyword>
<dbReference type="Proteomes" id="UP000252517">
    <property type="component" value="Unassembled WGS sequence"/>
</dbReference>
<feature type="compositionally biased region" description="Basic and acidic residues" evidence="1">
    <location>
        <begin position="1"/>
        <end position="16"/>
    </location>
</feature>
<dbReference type="GO" id="GO:0042834">
    <property type="term" value="F:peptidoglycan binding"/>
    <property type="evidence" value="ECO:0007669"/>
    <property type="project" value="InterPro"/>
</dbReference>
<keyword evidence="2" id="KW-0472">Membrane</keyword>
<comment type="caution">
    <text evidence="4">The sequence shown here is derived from an EMBL/GenBank/DDBJ whole genome shotgun (WGS) entry which is preliminary data.</text>
</comment>
<evidence type="ECO:0000256" key="1">
    <source>
        <dbReference type="SAM" id="MobiDB-lite"/>
    </source>
</evidence>
<protein>
    <recommendedName>
        <fullName evidence="3">SPOR domain-containing protein</fullName>
    </recommendedName>
</protein>
<feature type="region of interest" description="Disordered" evidence="1">
    <location>
        <begin position="1"/>
        <end position="26"/>
    </location>
</feature>
<dbReference type="AlphaFoldDB" id="A0A367WWL4"/>
<evidence type="ECO:0000313" key="4">
    <source>
        <dbReference type="EMBL" id="RCK44891.1"/>
    </source>
</evidence>
<dbReference type="Pfam" id="PF05036">
    <property type="entry name" value="SPOR"/>
    <property type="match status" value="1"/>
</dbReference>
<name>A0A367WWL4_9PROT</name>
<organism evidence="4 5">
    <name type="scientific">Thalassospira profundimaris</name>
    <dbReference type="NCBI Taxonomy" id="502049"/>
    <lineage>
        <taxon>Bacteria</taxon>
        <taxon>Pseudomonadati</taxon>
        <taxon>Pseudomonadota</taxon>
        <taxon>Alphaproteobacteria</taxon>
        <taxon>Rhodospirillales</taxon>
        <taxon>Thalassospiraceae</taxon>
        <taxon>Thalassospira</taxon>
    </lineage>
</organism>
<dbReference type="EMBL" id="JPWH01000018">
    <property type="protein sequence ID" value="RCK44891.1"/>
    <property type="molecule type" value="Genomic_DNA"/>
</dbReference>
<evidence type="ECO:0000259" key="3">
    <source>
        <dbReference type="PROSITE" id="PS51724"/>
    </source>
</evidence>
<dbReference type="RefSeq" id="WP_114089661.1">
    <property type="nucleotide sequence ID" value="NZ_JPWH01000018.1"/>
</dbReference>
<dbReference type="PROSITE" id="PS51724">
    <property type="entry name" value="SPOR"/>
    <property type="match status" value="1"/>
</dbReference>
<proteinExistence type="predicted"/>
<feature type="region of interest" description="Disordered" evidence="1">
    <location>
        <begin position="114"/>
        <end position="178"/>
    </location>
</feature>
<sequence length="285" mass="29774">MSGDHSRGLYAEDRRTPPATPGGSGWKRGAATVILGVAVIGGGVGLGAWWFYGHGQHVMQEGDLPVLMPEGGPVKVLPDNPGGMEVPHRDTTIYQELDDSGGDVAVVINPIPDMPRAPEASELGPPPDARNIIGGEIDISGGTDMNAAESGEPAPGPQKQVAATPIKPTVPDPSNPQTSTVKAVVKSNEAGISAPVAADASTQGEFRIQMASFREQGQASVAWNKISADNKDLLSNLKMFVQKVDLGDKGIFYRLQAGPLNGRAAADKICSELKQRDVGCLSVRP</sequence>
<feature type="domain" description="SPOR" evidence="3">
    <location>
        <begin position="200"/>
        <end position="285"/>
    </location>
</feature>
<gene>
    <name evidence="4" type="ORF">TH25_18515</name>
</gene>
<feature type="transmembrane region" description="Helical" evidence="2">
    <location>
        <begin position="30"/>
        <end position="52"/>
    </location>
</feature>
<dbReference type="Gene3D" id="3.30.70.1070">
    <property type="entry name" value="Sporulation related repeat"/>
    <property type="match status" value="1"/>
</dbReference>
<dbReference type="OrthoDB" id="7338235at2"/>
<evidence type="ECO:0000313" key="5">
    <source>
        <dbReference type="Proteomes" id="UP000252517"/>
    </source>
</evidence>
<keyword evidence="2" id="KW-0812">Transmembrane</keyword>
<evidence type="ECO:0000256" key="2">
    <source>
        <dbReference type="SAM" id="Phobius"/>
    </source>
</evidence>
<dbReference type="InterPro" id="IPR007730">
    <property type="entry name" value="SPOR-like_dom"/>
</dbReference>